<dbReference type="EMBL" id="MU827778">
    <property type="protein sequence ID" value="KAJ7340504.1"/>
    <property type="molecule type" value="Genomic_DNA"/>
</dbReference>
<feature type="compositionally biased region" description="Basic and acidic residues" evidence="1">
    <location>
        <begin position="20"/>
        <end position="30"/>
    </location>
</feature>
<feature type="compositionally biased region" description="Basic and acidic residues" evidence="1">
    <location>
        <begin position="1"/>
        <end position="13"/>
    </location>
</feature>
<protein>
    <submittedName>
        <fullName evidence="2">Uncharacterized protein</fullName>
    </submittedName>
</protein>
<evidence type="ECO:0000313" key="2">
    <source>
        <dbReference type="EMBL" id="KAJ7340504.1"/>
    </source>
</evidence>
<organism evidence="2 3">
    <name type="scientific">Desmophyllum pertusum</name>
    <dbReference type="NCBI Taxonomy" id="174260"/>
    <lineage>
        <taxon>Eukaryota</taxon>
        <taxon>Metazoa</taxon>
        <taxon>Cnidaria</taxon>
        <taxon>Anthozoa</taxon>
        <taxon>Hexacorallia</taxon>
        <taxon>Scleractinia</taxon>
        <taxon>Caryophylliina</taxon>
        <taxon>Caryophylliidae</taxon>
        <taxon>Desmophyllum</taxon>
    </lineage>
</organism>
<feature type="region of interest" description="Disordered" evidence="1">
    <location>
        <begin position="1"/>
        <end position="30"/>
    </location>
</feature>
<comment type="caution">
    <text evidence="2">The sequence shown here is derived from an EMBL/GenBank/DDBJ whole genome shotgun (WGS) entry which is preliminary data.</text>
</comment>
<dbReference type="AlphaFoldDB" id="A0A9W9YGT0"/>
<gene>
    <name evidence="2" type="ORF">OS493_003256</name>
</gene>
<evidence type="ECO:0000313" key="3">
    <source>
        <dbReference type="Proteomes" id="UP001163046"/>
    </source>
</evidence>
<keyword evidence="3" id="KW-1185">Reference proteome</keyword>
<accession>A0A9W9YGT0</accession>
<proteinExistence type="predicted"/>
<name>A0A9W9YGT0_9CNID</name>
<evidence type="ECO:0000256" key="1">
    <source>
        <dbReference type="SAM" id="MobiDB-lite"/>
    </source>
</evidence>
<reference evidence="2" key="1">
    <citation type="submission" date="2023-01" db="EMBL/GenBank/DDBJ databases">
        <title>Genome assembly of the deep-sea coral Lophelia pertusa.</title>
        <authorList>
            <person name="Herrera S."/>
            <person name="Cordes E."/>
        </authorList>
    </citation>
    <scope>NUCLEOTIDE SEQUENCE</scope>
    <source>
        <strain evidence="2">USNM1676648</strain>
        <tissue evidence="2">Polyp</tissue>
    </source>
</reference>
<dbReference type="Proteomes" id="UP001163046">
    <property type="component" value="Unassembled WGS sequence"/>
</dbReference>
<sequence>MAPDNARERKPHDTQPNLKKKPEQSSTEAERVKTWYKRMIISSINRQEREWKDKQMNLADILNLISPILELGQELGKLAEHSLT</sequence>